<dbReference type="Gramene" id="KVI06484">
    <property type="protein sequence ID" value="KVI06484"/>
    <property type="gene ID" value="Ccrd_015173"/>
</dbReference>
<keyword evidence="6" id="KW-0995">Kinetochore</keyword>
<dbReference type="EMBL" id="LEKV01001823">
    <property type="protein sequence ID" value="KVI06484.1"/>
    <property type="molecule type" value="Genomic_DNA"/>
</dbReference>
<keyword evidence="5" id="KW-0498">Mitosis</keyword>
<dbReference type="GO" id="GO:0051301">
    <property type="term" value="P:cell division"/>
    <property type="evidence" value="ECO:0007669"/>
    <property type="project" value="UniProtKB-KW"/>
</dbReference>
<dbReference type="GO" id="GO:0005634">
    <property type="term" value="C:nucleus"/>
    <property type="evidence" value="ECO:0007669"/>
    <property type="project" value="InterPro"/>
</dbReference>
<dbReference type="PANTHER" id="PTHR14527">
    <property type="entry name" value="PROTEIN MIS12 HOMOLOG"/>
    <property type="match status" value="1"/>
</dbReference>
<dbReference type="AlphaFoldDB" id="A0A103YCC1"/>
<keyword evidence="7 10" id="KW-0175">Coiled coil</keyword>
<dbReference type="Proteomes" id="UP000243975">
    <property type="component" value="Unassembled WGS sequence"/>
</dbReference>
<keyword evidence="11" id="KW-0812">Transmembrane</keyword>
<evidence type="ECO:0000256" key="3">
    <source>
        <dbReference type="ARBA" id="ARBA00022454"/>
    </source>
</evidence>
<keyword evidence="8" id="KW-0131">Cell cycle</keyword>
<evidence type="ECO:0000256" key="7">
    <source>
        <dbReference type="ARBA" id="ARBA00023054"/>
    </source>
</evidence>
<gene>
    <name evidence="12" type="ORF">Ccrd_015173</name>
</gene>
<keyword evidence="4" id="KW-0132">Cell division</keyword>
<reference evidence="12 13" key="1">
    <citation type="journal article" date="2016" name="Sci. Rep.">
        <title>The genome sequence of the outbreeding globe artichoke constructed de novo incorporating a phase-aware low-pass sequencing strategy of F1 progeny.</title>
        <authorList>
            <person name="Scaglione D."/>
            <person name="Reyes-Chin-Wo S."/>
            <person name="Acquadro A."/>
            <person name="Froenicke L."/>
            <person name="Portis E."/>
            <person name="Beitel C."/>
            <person name="Tirone M."/>
            <person name="Mauro R."/>
            <person name="Lo Monaco A."/>
            <person name="Mauromicale G."/>
            <person name="Faccioli P."/>
            <person name="Cattivelli L."/>
            <person name="Rieseberg L."/>
            <person name="Michelmore R."/>
            <person name="Lanteri S."/>
        </authorList>
    </citation>
    <scope>NUCLEOTIDE SEQUENCE [LARGE SCALE GENOMIC DNA]</scope>
    <source>
        <strain evidence="12">2C</strain>
    </source>
</reference>
<accession>A0A103YCC1</accession>
<proteinExistence type="inferred from homology"/>
<dbReference type="GO" id="GO:0051382">
    <property type="term" value="P:kinetochore assembly"/>
    <property type="evidence" value="ECO:0007669"/>
    <property type="project" value="TreeGrafter"/>
</dbReference>
<keyword evidence="3" id="KW-0158">Chromosome</keyword>
<evidence type="ECO:0000256" key="8">
    <source>
        <dbReference type="ARBA" id="ARBA00023306"/>
    </source>
</evidence>
<evidence type="ECO:0000256" key="9">
    <source>
        <dbReference type="ARBA" id="ARBA00023328"/>
    </source>
</evidence>
<keyword evidence="13" id="KW-1185">Reference proteome</keyword>
<organism evidence="12 13">
    <name type="scientific">Cynara cardunculus var. scolymus</name>
    <name type="common">Globe artichoke</name>
    <name type="synonym">Cynara scolymus</name>
    <dbReference type="NCBI Taxonomy" id="59895"/>
    <lineage>
        <taxon>Eukaryota</taxon>
        <taxon>Viridiplantae</taxon>
        <taxon>Streptophyta</taxon>
        <taxon>Embryophyta</taxon>
        <taxon>Tracheophyta</taxon>
        <taxon>Spermatophyta</taxon>
        <taxon>Magnoliopsida</taxon>
        <taxon>eudicotyledons</taxon>
        <taxon>Gunneridae</taxon>
        <taxon>Pentapetalae</taxon>
        <taxon>asterids</taxon>
        <taxon>campanulids</taxon>
        <taxon>Asterales</taxon>
        <taxon>Asteraceae</taxon>
        <taxon>Carduoideae</taxon>
        <taxon>Cardueae</taxon>
        <taxon>Carduinae</taxon>
        <taxon>Cynara</taxon>
    </lineage>
</organism>
<dbReference type="Pfam" id="PF05859">
    <property type="entry name" value="Mis12"/>
    <property type="match status" value="1"/>
</dbReference>
<comment type="subcellular location">
    <subcellularLocation>
        <location evidence="1">Chromosome</location>
        <location evidence="1">Centromere</location>
        <location evidence="1">Kinetochore</location>
    </subcellularLocation>
</comment>
<dbReference type="GO" id="GO:0000070">
    <property type="term" value="P:mitotic sister chromatid segregation"/>
    <property type="evidence" value="ECO:0007669"/>
    <property type="project" value="TreeGrafter"/>
</dbReference>
<evidence type="ECO:0000256" key="6">
    <source>
        <dbReference type="ARBA" id="ARBA00022838"/>
    </source>
</evidence>
<evidence type="ECO:0000256" key="10">
    <source>
        <dbReference type="SAM" id="Coils"/>
    </source>
</evidence>
<keyword evidence="9" id="KW-0137">Centromere</keyword>
<evidence type="ECO:0000313" key="13">
    <source>
        <dbReference type="Proteomes" id="UP000243975"/>
    </source>
</evidence>
<dbReference type="STRING" id="59895.A0A103YCC1"/>
<sequence>MEVGASPPPWATPYQSAFAASLSFAFLGFLPYDTKKKRAELRRATRYQKSLCVDIIHPLTQKERNGVLSDAGNPLHASLKYDRGLREKRGIPKAGRAKKNPENFDYIWREISKPAPYQFTQIPLDDYIRPGDCSLPLKSQRLIPFPISRTKEGEKRLEMEGSESEAIFDSLNLNPQLFINAALNIVDELIDSAFDHLHQEASTRLKIDNSDRAEDLTKGLNYIRNTIQTSLDRRLAMWEKYCCLRFFVVPEGFSLTTDNEASGGDIMDVEDAVGNPDLDAQLDSLRTKLTLAEQESSELRREIQALEKQSVISNRQATSINEVMKLSEQLPDDGSFKELQNLATKLRAKVERLKTERADEIQRARFERLCVANGDLLRIIGGNGLSNAKPEDIEGFLAGFNTR</sequence>
<evidence type="ECO:0000256" key="4">
    <source>
        <dbReference type="ARBA" id="ARBA00022618"/>
    </source>
</evidence>
<keyword evidence="11" id="KW-0472">Membrane</keyword>
<dbReference type="PANTHER" id="PTHR14527:SF2">
    <property type="entry name" value="PROTEIN MIS12 HOMOLOG"/>
    <property type="match status" value="1"/>
</dbReference>
<evidence type="ECO:0000313" key="12">
    <source>
        <dbReference type="EMBL" id="KVI06484.1"/>
    </source>
</evidence>
<protein>
    <submittedName>
        <fullName evidence="12">Centromere protein Mis12</fullName>
    </submittedName>
</protein>
<evidence type="ECO:0000256" key="2">
    <source>
        <dbReference type="ARBA" id="ARBA00008643"/>
    </source>
</evidence>
<evidence type="ECO:0000256" key="11">
    <source>
        <dbReference type="SAM" id="Phobius"/>
    </source>
</evidence>
<evidence type="ECO:0000256" key="5">
    <source>
        <dbReference type="ARBA" id="ARBA00022776"/>
    </source>
</evidence>
<feature type="transmembrane region" description="Helical" evidence="11">
    <location>
        <begin position="12"/>
        <end position="32"/>
    </location>
</feature>
<comment type="caution">
    <text evidence="12">The sequence shown here is derived from an EMBL/GenBank/DDBJ whole genome shotgun (WGS) entry which is preliminary data.</text>
</comment>
<dbReference type="InterPro" id="IPR008685">
    <property type="entry name" value="Centromere_Mis12"/>
</dbReference>
<keyword evidence="11" id="KW-1133">Transmembrane helix</keyword>
<dbReference type="GO" id="GO:0000444">
    <property type="term" value="C:MIS12/MIND type complex"/>
    <property type="evidence" value="ECO:0007669"/>
    <property type="project" value="TreeGrafter"/>
</dbReference>
<comment type="similarity">
    <text evidence="2">Belongs to the mis12 family.</text>
</comment>
<name>A0A103YCC1_CYNCS</name>
<feature type="coiled-coil region" evidence="10">
    <location>
        <begin position="275"/>
        <end position="363"/>
    </location>
</feature>
<evidence type="ECO:0000256" key="1">
    <source>
        <dbReference type="ARBA" id="ARBA00004629"/>
    </source>
</evidence>